<dbReference type="InterPro" id="IPR050090">
    <property type="entry name" value="Tyrosine_recombinase_XerCD"/>
</dbReference>
<dbReference type="InterPro" id="IPR002104">
    <property type="entry name" value="Integrase_catalytic"/>
</dbReference>
<dbReference type="CDD" id="cd00397">
    <property type="entry name" value="DNA_BRE_C"/>
    <property type="match status" value="1"/>
</dbReference>
<feature type="region of interest" description="Disordered" evidence="4">
    <location>
        <begin position="166"/>
        <end position="187"/>
    </location>
</feature>
<dbReference type="PANTHER" id="PTHR30349">
    <property type="entry name" value="PHAGE INTEGRASE-RELATED"/>
    <property type="match status" value="1"/>
</dbReference>
<geneLocation type="plasmid" evidence="6 7">
    <name>unnamed1</name>
</geneLocation>
<keyword evidence="3" id="KW-0233">DNA recombination</keyword>
<dbReference type="Gene3D" id="1.10.443.10">
    <property type="entry name" value="Intergrase catalytic core"/>
    <property type="match status" value="1"/>
</dbReference>
<dbReference type="InterPro" id="IPR011010">
    <property type="entry name" value="DNA_brk_join_enz"/>
</dbReference>
<evidence type="ECO:0000256" key="4">
    <source>
        <dbReference type="SAM" id="MobiDB-lite"/>
    </source>
</evidence>
<organism evidence="6 7">
    <name type="scientific">Salinirubellus salinus</name>
    <dbReference type="NCBI Taxonomy" id="1364945"/>
    <lineage>
        <taxon>Archaea</taxon>
        <taxon>Methanobacteriati</taxon>
        <taxon>Methanobacteriota</taxon>
        <taxon>Stenosarchaea group</taxon>
        <taxon>Halobacteria</taxon>
        <taxon>Halobacteriales</taxon>
        <taxon>Natronomonadaceae</taxon>
        <taxon>Salinirubellus</taxon>
    </lineage>
</organism>
<name>A0A9E7R7N4_9EURY</name>
<evidence type="ECO:0000256" key="1">
    <source>
        <dbReference type="ARBA" id="ARBA00022908"/>
    </source>
</evidence>
<dbReference type="GO" id="GO:0003677">
    <property type="term" value="F:DNA binding"/>
    <property type="evidence" value="ECO:0007669"/>
    <property type="project" value="UniProtKB-KW"/>
</dbReference>
<keyword evidence="6" id="KW-0614">Plasmid</keyword>
<dbReference type="InterPro" id="IPR010998">
    <property type="entry name" value="Integrase_recombinase_N"/>
</dbReference>
<reference evidence="6" key="1">
    <citation type="submission" date="2022-09" db="EMBL/GenBank/DDBJ databases">
        <title>Diverse halophilic archaea isolated from saline environments.</title>
        <authorList>
            <person name="Cui H.-L."/>
        </authorList>
    </citation>
    <scope>NUCLEOTIDE SEQUENCE</scope>
    <source>
        <strain evidence="6">ZS-35-S2</strain>
        <plasmid evidence="6">unnamed1</plasmid>
    </source>
</reference>
<dbReference type="SUPFAM" id="SSF56349">
    <property type="entry name" value="DNA breaking-rejoining enzymes"/>
    <property type="match status" value="1"/>
</dbReference>
<evidence type="ECO:0000259" key="5">
    <source>
        <dbReference type="PROSITE" id="PS51898"/>
    </source>
</evidence>
<dbReference type="PROSITE" id="PS51898">
    <property type="entry name" value="TYR_RECOMBINASE"/>
    <property type="match status" value="1"/>
</dbReference>
<keyword evidence="2" id="KW-0238">DNA-binding</keyword>
<dbReference type="Proteomes" id="UP001057580">
    <property type="component" value="Plasmid unnamed1"/>
</dbReference>
<evidence type="ECO:0000256" key="2">
    <source>
        <dbReference type="ARBA" id="ARBA00023125"/>
    </source>
</evidence>
<dbReference type="EMBL" id="CP104004">
    <property type="protein sequence ID" value="UWM56951.1"/>
    <property type="molecule type" value="Genomic_DNA"/>
</dbReference>
<protein>
    <submittedName>
        <fullName evidence="6">Site-specific integrase</fullName>
    </submittedName>
</protein>
<accession>A0A9E7R7N4</accession>
<dbReference type="GeneID" id="74945186"/>
<evidence type="ECO:0000313" key="7">
    <source>
        <dbReference type="Proteomes" id="UP001057580"/>
    </source>
</evidence>
<proteinExistence type="predicted"/>
<evidence type="ECO:0000256" key="3">
    <source>
        <dbReference type="ARBA" id="ARBA00023172"/>
    </source>
</evidence>
<dbReference type="InterPro" id="IPR013762">
    <property type="entry name" value="Integrase-like_cat_sf"/>
</dbReference>
<keyword evidence="1" id="KW-0229">DNA integration</keyword>
<dbReference type="AlphaFoldDB" id="A0A9E7R7N4"/>
<keyword evidence="7" id="KW-1185">Reference proteome</keyword>
<sequence>MTVEDMKPTDAVALYLEDRAAELADLTLAGYRSRLGTFTDWLDVDMMSEITPLILKQYKAERAPELAEDSLKGQLDTLRHFIRWSETLGLVESGMHKSVVSPAGGEQRSTTLSAERADAILGYLERYERASFDHTLLTTMWHTSLRTGSLRALDVEDIHTGDGWLDVQHRPETNTPLKNGNDGERPVSISPRVADLLSEHLHHRRIDKDDDSGRTPFFTSRYGRRSATNIRMIVYRWTRPCVIGQECPVGRDPAECEAAVDNRLAGKCPESVSPHAIRRGAITHFLSEDVEPTDVSARADVSMGVLRKHYDVRTPHDKMNQRRGSFDAL</sequence>
<dbReference type="GO" id="GO:0015074">
    <property type="term" value="P:DNA integration"/>
    <property type="evidence" value="ECO:0007669"/>
    <property type="project" value="UniProtKB-KW"/>
</dbReference>
<dbReference type="Gene3D" id="1.10.150.130">
    <property type="match status" value="1"/>
</dbReference>
<dbReference type="GO" id="GO:0006310">
    <property type="term" value="P:DNA recombination"/>
    <property type="evidence" value="ECO:0007669"/>
    <property type="project" value="UniProtKB-KW"/>
</dbReference>
<dbReference type="KEGG" id="ssai:N0B31_22150"/>
<dbReference type="RefSeq" id="WP_260644062.1">
    <property type="nucleotide sequence ID" value="NZ_CP104004.1"/>
</dbReference>
<evidence type="ECO:0000313" key="6">
    <source>
        <dbReference type="EMBL" id="UWM56951.1"/>
    </source>
</evidence>
<feature type="domain" description="Tyr recombinase" evidence="5">
    <location>
        <begin position="107"/>
        <end position="323"/>
    </location>
</feature>
<dbReference type="PANTHER" id="PTHR30349:SF41">
    <property type="entry name" value="INTEGRASE_RECOMBINASE PROTEIN MJ0367-RELATED"/>
    <property type="match status" value="1"/>
</dbReference>
<gene>
    <name evidence="6" type="ORF">N0B31_22150</name>
</gene>